<accession>A0ABQ9WNM9</accession>
<feature type="region of interest" description="Disordered" evidence="2">
    <location>
        <begin position="523"/>
        <end position="566"/>
    </location>
</feature>
<dbReference type="Proteomes" id="UP001281761">
    <property type="component" value="Unassembled WGS sequence"/>
</dbReference>
<feature type="region of interest" description="Disordered" evidence="2">
    <location>
        <begin position="587"/>
        <end position="616"/>
    </location>
</feature>
<organism evidence="3 4">
    <name type="scientific">Blattamonas nauphoetae</name>
    <dbReference type="NCBI Taxonomy" id="2049346"/>
    <lineage>
        <taxon>Eukaryota</taxon>
        <taxon>Metamonada</taxon>
        <taxon>Preaxostyla</taxon>
        <taxon>Oxymonadida</taxon>
        <taxon>Blattamonas</taxon>
    </lineage>
</organism>
<comment type="caution">
    <text evidence="3">The sequence shown here is derived from an EMBL/GenBank/DDBJ whole genome shotgun (WGS) entry which is preliminary data.</text>
</comment>
<feature type="compositionally biased region" description="Polar residues" evidence="2">
    <location>
        <begin position="589"/>
        <end position="598"/>
    </location>
</feature>
<feature type="coiled-coil region" evidence="1">
    <location>
        <begin position="935"/>
        <end position="970"/>
    </location>
</feature>
<feature type="region of interest" description="Disordered" evidence="2">
    <location>
        <begin position="150"/>
        <end position="169"/>
    </location>
</feature>
<keyword evidence="4" id="KW-1185">Reference proteome</keyword>
<sequence length="1154" mass="126874">MNPCSSSGNGGDISVAQTTETFTDDSITPFAGCYAVIGGIIVVDLTNQTFQRGRRNMANGNEKVKGTGKRTVERIGLQPQTNIPLSTDTLAMFSNPDEGQQTASISPTLLSFALSLREILESVPLASVGTAYQIAVNDLRRAERELGQNKEMEQANPSQGDQLEQVKSSAQTRFMPNREYLAVSLRGPHKDRLVSEFHRFGIPFKMAPSPIDNTSPLNVFLSPLLSSVHSYFKQETVSSHLLPDISSQIKSLAYQMTSIQNYAFDVLPALAQVKQTITNQKNPAAGEDIFRSQYASSQLHPSHIAKLVVTADVQNLHTRLIRNPLRSLFMPVFRDAILPASHSLTVGQSVISDIPSYSLNSSSPASIINGNAFHEDTLPSPTAPVHFDYVSTPSFTSSISDKTTVSMKTHKSDNSDSIPYDVTSSTVGGQVVSIDSETGTVRVTAAPIAGEGTEQTGRGFGHLLMPDRTAISTQTLLDHRHKSCQAFIEAARVFSNEQGKDGILRYRNGEKVCWMQIPIEEEAEDDDPKAMKGKKAKAKKTEPSPIAPQNSKNIEKRKEQSDQEAQEVVRRVFTAHFTRLLHSADPASISKTSSSNTLHKGVSTTTQPSPLLPPDIDFADCDDPDIILLRDCFKDVSLPSHLPIDQAAEESCAIAKPQLREENDRSRRFLTISTPSLSTFQRSSCSPPPPHSIRPLFLRFDLSRPSTATRQRVTTPESGLSITRMGLESSTLSHSETARSWLRSDIVCGAPQLAAHPHLTRPEEDLVVPQPVQQVRGHRIVDPGNSAEKKKKIVITEPDNKHIHFTPVGNVTVDCEHSTKKPAAKFDNRRVDYCQTFNANHPNSVRYDESLELVHVEQRTATVQCDVFKFVTRLASPLAFAPVVTEVTEAYSSKRPHTARRVFFTALDGTACWVTARTMKNATPPNGYLARSSLRSSDRKELEFMEKKLKEKKLKKERIAEQEIDEARKAKLKQSLRNYKSPLSAGLLVSPSGHTHHDVDTDRADITRIAPDIAVHPPSSLRHQTQRHGIRAAPKEGSVSTSLLKPTANNKPVKVSRQSRLLSYASLIALTPSPRPSPSNGASSDRQTQEKTGVICAQPSTDDLHSQNPLLHSQHRHIHGSQAVPRTTLERHTEGVAIALGVVFLSNLLTLSVL</sequence>
<evidence type="ECO:0000256" key="2">
    <source>
        <dbReference type="SAM" id="MobiDB-lite"/>
    </source>
</evidence>
<proteinExistence type="predicted"/>
<feature type="compositionally biased region" description="Polar residues" evidence="2">
    <location>
        <begin position="1038"/>
        <end position="1056"/>
    </location>
</feature>
<evidence type="ECO:0000256" key="1">
    <source>
        <dbReference type="SAM" id="Coils"/>
    </source>
</evidence>
<gene>
    <name evidence="3" type="ORF">BLNAU_24011</name>
</gene>
<keyword evidence="1" id="KW-0175">Coiled coil</keyword>
<dbReference type="EMBL" id="JARBJD010000554">
    <property type="protein sequence ID" value="KAK2941077.1"/>
    <property type="molecule type" value="Genomic_DNA"/>
</dbReference>
<evidence type="ECO:0000313" key="4">
    <source>
        <dbReference type="Proteomes" id="UP001281761"/>
    </source>
</evidence>
<protein>
    <submittedName>
        <fullName evidence="3">Uncharacterized protein</fullName>
    </submittedName>
</protein>
<reference evidence="3 4" key="1">
    <citation type="journal article" date="2022" name="bioRxiv">
        <title>Genomics of Preaxostyla Flagellates Illuminates Evolutionary Transitions and the Path Towards Mitochondrial Loss.</title>
        <authorList>
            <person name="Novak L.V.F."/>
            <person name="Treitli S.C."/>
            <person name="Pyrih J."/>
            <person name="Halakuc P."/>
            <person name="Pipaliya S.V."/>
            <person name="Vacek V."/>
            <person name="Brzon O."/>
            <person name="Soukal P."/>
            <person name="Eme L."/>
            <person name="Dacks J.B."/>
            <person name="Karnkowska A."/>
            <person name="Elias M."/>
            <person name="Hampl V."/>
        </authorList>
    </citation>
    <scope>NUCLEOTIDE SEQUENCE [LARGE SCALE GENOMIC DNA]</scope>
    <source>
        <strain evidence="3">NAU3</strain>
        <tissue evidence="3">Gut</tissue>
    </source>
</reference>
<evidence type="ECO:0000313" key="3">
    <source>
        <dbReference type="EMBL" id="KAK2941077.1"/>
    </source>
</evidence>
<name>A0ABQ9WNM9_9EUKA</name>
<feature type="region of interest" description="Disordered" evidence="2">
    <location>
        <begin position="1018"/>
        <end position="1056"/>
    </location>
</feature>
<feature type="compositionally biased region" description="Polar residues" evidence="2">
    <location>
        <begin position="155"/>
        <end position="169"/>
    </location>
</feature>
<feature type="region of interest" description="Disordered" evidence="2">
    <location>
        <begin position="1069"/>
        <end position="1092"/>
    </location>
</feature>